<dbReference type="SUPFAM" id="SSF159121">
    <property type="entry name" value="BC4932-like"/>
    <property type="match status" value="1"/>
</dbReference>
<evidence type="ECO:0000313" key="2">
    <source>
        <dbReference type="EMBL" id="BDR57114.1"/>
    </source>
</evidence>
<dbReference type="Proteomes" id="UP001321804">
    <property type="component" value="Chromosome"/>
</dbReference>
<accession>A0AAU9D0F2</accession>
<gene>
    <name evidence="2" type="ORF">KIMC2_16760</name>
</gene>
<reference evidence="2 3" key="1">
    <citation type="journal article" date="2023" name="Microbiol. Spectr.">
        <title>Symbiosis of Carpenter Bees with Uncharacterized Lactic Acid Bacteria Showing NAD Auxotrophy.</title>
        <authorList>
            <person name="Kawasaki S."/>
            <person name="Ozawa K."/>
            <person name="Mori T."/>
            <person name="Yamamoto A."/>
            <person name="Ito M."/>
            <person name="Ohkuma M."/>
            <person name="Sakamoto M."/>
            <person name="Matsutani M."/>
        </authorList>
    </citation>
    <scope>NUCLEOTIDE SEQUENCE [LARGE SCALE GENOMIC DNA]</scope>
    <source>
        <strain evidence="2 3">KimC2</strain>
    </source>
</reference>
<dbReference type="EMBL" id="AP026801">
    <property type="protein sequence ID" value="BDR57114.1"/>
    <property type="molecule type" value="Genomic_DNA"/>
</dbReference>
<dbReference type="KEGG" id="xak:KIMC2_16760"/>
<dbReference type="AlphaFoldDB" id="A0AAU9D0F2"/>
<protein>
    <recommendedName>
        <fullName evidence="4">YxeA family protein</fullName>
    </recommendedName>
</protein>
<dbReference type="InterPro" id="IPR006542">
    <property type="entry name" value="DUF1093"/>
</dbReference>
<name>A0AAU9D0F2_9LACO</name>
<dbReference type="PANTHER" id="PTHR36433:SF2">
    <property type="entry name" value="YXEA FAMILY PROTEIN"/>
    <property type="match status" value="1"/>
</dbReference>
<sequence>MKKTVQVIIISLVLIIVVLFGLGQVTKNNDSTWAYIADMLNPVVTKQTVYAKIPTKESGSYKDSTDGKIDYTYKIETYDNKGHRRKISLTSFGNKLENKEDNYLKIVIKGQYVKGFETISVNDVPAKALEYLKRLK</sequence>
<evidence type="ECO:0000313" key="3">
    <source>
        <dbReference type="Proteomes" id="UP001321804"/>
    </source>
</evidence>
<dbReference type="NCBIfam" id="TIGR01655">
    <property type="entry name" value="yxeA_fam"/>
    <property type="match status" value="1"/>
</dbReference>
<dbReference type="PANTHER" id="PTHR36433">
    <property type="entry name" value="HYPOTHETICAL CYTOSOLIC PROTEIN"/>
    <property type="match status" value="1"/>
</dbReference>
<dbReference type="Gene3D" id="2.40.50.480">
    <property type="match status" value="1"/>
</dbReference>
<keyword evidence="1" id="KW-0472">Membrane</keyword>
<keyword evidence="3" id="KW-1185">Reference proteome</keyword>
<organism evidence="2 3">
    <name type="scientific">Xylocopilactobacillus apis</name>
    <dbReference type="NCBI Taxonomy" id="2932183"/>
    <lineage>
        <taxon>Bacteria</taxon>
        <taxon>Bacillati</taxon>
        <taxon>Bacillota</taxon>
        <taxon>Bacilli</taxon>
        <taxon>Lactobacillales</taxon>
        <taxon>Lactobacillaceae</taxon>
        <taxon>Xylocopilactobacillus</taxon>
    </lineage>
</organism>
<dbReference type="Pfam" id="PF06486">
    <property type="entry name" value="DUF1093"/>
    <property type="match status" value="1"/>
</dbReference>
<proteinExistence type="predicted"/>
<evidence type="ECO:0000256" key="1">
    <source>
        <dbReference type="SAM" id="Phobius"/>
    </source>
</evidence>
<dbReference type="RefSeq" id="WP_317695898.1">
    <property type="nucleotide sequence ID" value="NZ_AP026801.1"/>
</dbReference>
<keyword evidence="1" id="KW-1133">Transmembrane helix</keyword>
<feature type="transmembrane region" description="Helical" evidence="1">
    <location>
        <begin position="7"/>
        <end position="25"/>
    </location>
</feature>
<evidence type="ECO:0008006" key="4">
    <source>
        <dbReference type="Google" id="ProtNLM"/>
    </source>
</evidence>
<dbReference type="InterPro" id="IPR036166">
    <property type="entry name" value="YxeA-like_sf"/>
</dbReference>
<keyword evidence="1" id="KW-0812">Transmembrane</keyword>